<dbReference type="Proteomes" id="UP000297245">
    <property type="component" value="Unassembled WGS sequence"/>
</dbReference>
<proteinExistence type="predicted"/>
<gene>
    <name evidence="1" type="ORF">K435DRAFT_970595</name>
</gene>
<accession>A0A4S8LBL3</accession>
<name>A0A4S8LBL3_DENBC</name>
<evidence type="ECO:0000313" key="1">
    <source>
        <dbReference type="EMBL" id="THU85708.1"/>
    </source>
</evidence>
<keyword evidence="2" id="KW-1185">Reference proteome</keyword>
<dbReference type="EMBL" id="ML179534">
    <property type="protein sequence ID" value="THU85708.1"/>
    <property type="molecule type" value="Genomic_DNA"/>
</dbReference>
<dbReference type="AlphaFoldDB" id="A0A4S8LBL3"/>
<evidence type="ECO:0000313" key="2">
    <source>
        <dbReference type="Proteomes" id="UP000297245"/>
    </source>
</evidence>
<reference evidence="1 2" key="1">
    <citation type="journal article" date="2019" name="Nat. Ecol. Evol.">
        <title>Megaphylogeny resolves global patterns of mushroom evolution.</title>
        <authorList>
            <person name="Varga T."/>
            <person name="Krizsan K."/>
            <person name="Foldi C."/>
            <person name="Dima B."/>
            <person name="Sanchez-Garcia M."/>
            <person name="Sanchez-Ramirez S."/>
            <person name="Szollosi G.J."/>
            <person name="Szarkandi J.G."/>
            <person name="Papp V."/>
            <person name="Albert L."/>
            <person name="Andreopoulos W."/>
            <person name="Angelini C."/>
            <person name="Antonin V."/>
            <person name="Barry K.W."/>
            <person name="Bougher N.L."/>
            <person name="Buchanan P."/>
            <person name="Buyck B."/>
            <person name="Bense V."/>
            <person name="Catcheside P."/>
            <person name="Chovatia M."/>
            <person name="Cooper J."/>
            <person name="Damon W."/>
            <person name="Desjardin D."/>
            <person name="Finy P."/>
            <person name="Geml J."/>
            <person name="Haridas S."/>
            <person name="Hughes K."/>
            <person name="Justo A."/>
            <person name="Karasinski D."/>
            <person name="Kautmanova I."/>
            <person name="Kiss B."/>
            <person name="Kocsube S."/>
            <person name="Kotiranta H."/>
            <person name="LaButti K.M."/>
            <person name="Lechner B.E."/>
            <person name="Liimatainen K."/>
            <person name="Lipzen A."/>
            <person name="Lukacs Z."/>
            <person name="Mihaltcheva S."/>
            <person name="Morgado L.N."/>
            <person name="Niskanen T."/>
            <person name="Noordeloos M.E."/>
            <person name="Ohm R.A."/>
            <person name="Ortiz-Santana B."/>
            <person name="Ovrebo C."/>
            <person name="Racz N."/>
            <person name="Riley R."/>
            <person name="Savchenko A."/>
            <person name="Shiryaev A."/>
            <person name="Soop K."/>
            <person name="Spirin V."/>
            <person name="Szebenyi C."/>
            <person name="Tomsovsky M."/>
            <person name="Tulloss R.E."/>
            <person name="Uehling J."/>
            <person name="Grigoriev I.V."/>
            <person name="Vagvolgyi C."/>
            <person name="Papp T."/>
            <person name="Martin F.M."/>
            <person name="Miettinen O."/>
            <person name="Hibbett D.S."/>
            <person name="Nagy L.G."/>
        </authorList>
    </citation>
    <scope>NUCLEOTIDE SEQUENCE [LARGE SCALE GENOMIC DNA]</scope>
    <source>
        <strain evidence="1 2">CBS 962.96</strain>
    </source>
</reference>
<protein>
    <recommendedName>
        <fullName evidence="3">F-box domain-containing protein</fullName>
    </recommendedName>
</protein>
<dbReference type="OrthoDB" id="2870744at2759"/>
<dbReference type="SUPFAM" id="SSF52047">
    <property type="entry name" value="RNI-like"/>
    <property type="match status" value="1"/>
</dbReference>
<dbReference type="InterPro" id="IPR032675">
    <property type="entry name" value="LRR_dom_sf"/>
</dbReference>
<sequence>MWSLDQAPGDLLLEIAAHLDSRADLFNLCLTNNRIFTDVSSILYSIVTLTSAKQCTSTLGMLKRRPDIARHVRELVIQPGLKMSATEQFMDGVQASAAVREVAMARHLDALHRFSWGYDELPYHDDVWFALRVCCLQLRYISTTVGSFTPVPNSHLFDFVDLLGFSIYLKPAYFESHGDMFLDEQPVSRKLWDMLMDRCKNLEELTIEGISSFPADAHQLLDGRWSKLKKLTLGDVAIDWIPGHANPIHQGGKSPFVRFLEAHPSLQSLHISRANVSPTQLASLNEEILHLRSFSGTLEQLQALPHIHHDLESMSFREPMQTREVTALAVAGLLQRLSSLRKLKISFTLHSMYDSANLLKSLIVSCPNLRHLELTCAHKPSFQLDSFSKTIRGLSKLRVLHLTIVKYPGDENLAAGAAKIALTNPHIEKFSLTFLPPAYPLSLPFSLSFLPFPLRTKDTGQFTLTCDNHGLPLSLRAFERRRLMLPLGLGYSYRTKRYISDLRPVGSPNRNKPGFLSLLSENSSAGEEMRMLLFCGLLVCLALWGLMVSGRVSASRAGAHGALVV</sequence>
<organism evidence="1 2">
    <name type="scientific">Dendrothele bispora (strain CBS 962.96)</name>
    <dbReference type="NCBI Taxonomy" id="1314807"/>
    <lineage>
        <taxon>Eukaryota</taxon>
        <taxon>Fungi</taxon>
        <taxon>Dikarya</taxon>
        <taxon>Basidiomycota</taxon>
        <taxon>Agaricomycotina</taxon>
        <taxon>Agaricomycetes</taxon>
        <taxon>Agaricomycetidae</taxon>
        <taxon>Agaricales</taxon>
        <taxon>Agaricales incertae sedis</taxon>
        <taxon>Dendrothele</taxon>
    </lineage>
</organism>
<evidence type="ECO:0008006" key="3">
    <source>
        <dbReference type="Google" id="ProtNLM"/>
    </source>
</evidence>
<dbReference type="Gene3D" id="3.80.10.10">
    <property type="entry name" value="Ribonuclease Inhibitor"/>
    <property type="match status" value="1"/>
</dbReference>